<evidence type="ECO:0000256" key="2">
    <source>
        <dbReference type="ARBA" id="ARBA00022737"/>
    </source>
</evidence>
<dbReference type="InterPro" id="IPR003591">
    <property type="entry name" value="Leu-rich_rpt_typical-subtyp"/>
</dbReference>
<sequence>MKLLTLFLCSIFAIYGTDGCGSSCCPPVEMISPCTCFVSGDSPGSCDLDCSAVDDEDHLADIFQRELPCKNFRALQIWDNYNIKRLSAGTFSDVTFEEMNLWFGALETVEDDTFSSMKDTLQMISFDMQKLDDTFPFHIIQTFSNLTVLDLTANKIHNFPENLSSSTLEVLALAENRLQKLPEKPFNLLPKLNAVDLGRTQLKVLPKDLFINNPNMQYVMLRGNNIKNLTKDTFSFSSNKMEWLQLRWNNVGLVEEGTFDGMEGGFQKPAYIDLWDNRITTLDENIWRPLLEKEVGLLMEDNALVCGCDVAWYVNMEEFHHLVHDAVCVSGDSLNSLDPGLFSDC</sequence>
<dbReference type="SMART" id="SM00369">
    <property type="entry name" value="LRR_TYP"/>
    <property type="match status" value="4"/>
</dbReference>
<gene>
    <name evidence="4" type="ORF">MNOR_LOCUS30592</name>
</gene>
<comment type="caution">
    <text evidence="4">The sequence shown here is derived from an EMBL/GenBank/DDBJ whole genome shotgun (WGS) entry which is preliminary data.</text>
</comment>
<dbReference type="Pfam" id="PF13855">
    <property type="entry name" value="LRR_8"/>
    <property type="match status" value="1"/>
</dbReference>
<organism evidence="4 5">
    <name type="scientific">Meganyctiphanes norvegica</name>
    <name type="common">Northern krill</name>
    <name type="synonym">Thysanopoda norvegica</name>
    <dbReference type="NCBI Taxonomy" id="48144"/>
    <lineage>
        <taxon>Eukaryota</taxon>
        <taxon>Metazoa</taxon>
        <taxon>Ecdysozoa</taxon>
        <taxon>Arthropoda</taxon>
        <taxon>Crustacea</taxon>
        <taxon>Multicrustacea</taxon>
        <taxon>Malacostraca</taxon>
        <taxon>Eumalacostraca</taxon>
        <taxon>Eucarida</taxon>
        <taxon>Euphausiacea</taxon>
        <taxon>Euphausiidae</taxon>
        <taxon>Meganyctiphanes</taxon>
    </lineage>
</organism>
<feature type="signal peptide" evidence="3">
    <location>
        <begin position="1"/>
        <end position="19"/>
    </location>
</feature>
<reference evidence="4 5" key="1">
    <citation type="submission" date="2024-05" db="EMBL/GenBank/DDBJ databases">
        <authorList>
            <person name="Wallberg A."/>
        </authorList>
    </citation>
    <scope>NUCLEOTIDE SEQUENCE [LARGE SCALE GENOMIC DNA]</scope>
</reference>
<proteinExistence type="predicted"/>
<evidence type="ECO:0000313" key="4">
    <source>
        <dbReference type="EMBL" id="CAL4150607.1"/>
    </source>
</evidence>
<evidence type="ECO:0000313" key="5">
    <source>
        <dbReference type="Proteomes" id="UP001497623"/>
    </source>
</evidence>
<dbReference type="EMBL" id="CAXKWB010037771">
    <property type="protein sequence ID" value="CAL4150607.1"/>
    <property type="molecule type" value="Genomic_DNA"/>
</dbReference>
<keyword evidence="1" id="KW-0433">Leucine-rich repeat</keyword>
<accession>A0AAV2RZS7</accession>
<name>A0AAV2RZS7_MEGNR</name>
<dbReference type="Proteomes" id="UP001497623">
    <property type="component" value="Unassembled WGS sequence"/>
</dbReference>
<dbReference type="PANTHER" id="PTHR24366">
    <property type="entry name" value="IG(IMMUNOGLOBULIN) AND LRR(LEUCINE RICH REPEAT) DOMAINS"/>
    <property type="match status" value="1"/>
</dbReference>
<dbReference type="InterPro" id="IPR032675">
    <property type="entry name" value="LRR_dom_sf"/>
</dbReference>
<evidence type="ECO:0000256" key="1">
    <source>
        <dbReference type="ARBA" id="ARBA00022614"/>
    </source>
</evidence>
<keyword evidence="2" id="KW-0677">Repeat</keyword>
<keyword evidence="5" id="KW-1185">Reference proteome</keyword>
<dbReference type="SUPFAM" id="SSF52058">
    <property type="entry name" value="L domain-like"/>
    <property type="match status" value="1"/>
</dbReference>
<evidence type="ECO:0000256" key="3">
    <source>
        <dbReference type="SAM" id="SignalP"/>
    </source>
</evidence>
<dbReference type="PANTHER" id="PTHR24366:SF96">
    <property type="entry name" value="LEUCINE RICH REPEAT CONTAINING 53"/>
    <property type="match status" value="1"/>
</dbReference>
<dbReference type="InterPro" id="IPR001611">
    <property type="entry name" value="Leu-rich_rpt"/>
</dbReference>
<feature type="chain" id="PRO_5043337702" evidence="3">
    <location>
        <begin position="20"/>
        <end position="345"/>
    </location>
</feature>
<keyword evidence="3" id="KW-0732">Signal</keyword>
<protein>
    <submittedName>
        <fullName evidence="4">Uncharacterized protein</fullName>
    </submittedName>
</protein>
<dbReference type="AlphaFoldDB" id="A0AAV2RZS7"/>
<dbReference type="PROSITE" id="PS51450">
    <property type="entry name" value="LRR"/>
    <property type="match status" value="1"/>
</dbReference>
<dbReference type="Gene3D" id="3.80.10.10">
    <property type="entry name" value="Ribonuclease Inhibitor"/>
    <property type="match status" value="1"/>
</dbReference>